<dbReference type="AlphaFoldDB" id="A0A290MFY1"/>
<evidence type="ECO:0000313" key="2">
    <source>
        <dbReference type="Proteomes" id="UP000217311"/>
    </source>
</evidence>
<reference evidence="2" key="1">
    <citation type="submission" date="2017-09" db="EMBL/GenBank/DDBJ databases">
        <title>Genome evolution observed in wild isolates of Caulobacter crescentus.</title>
        <authorList>
            <person name="Ely B."/>
            <person name="Wilson K."/>
            <person name="Scott D."/>
        </authorList>
    </citation>
    <scope>NUCLEOTIDE SEQUENCE [LARGE SCALE GENOMIC DNA]</scope>
    <source>
        <strain evidence="2">CB13b1a</strain>
    </source>
</reference>
<protein>
    <submittedName>
        <fullName evidence="1">Uncharacterized protein</fullName>
    </submittedName>
</protein>
<gene>
    <name evidence="1" type="ORF">CA606_00705</name>
</gene>
<organism evidence="1 2">
    <name type="scientific">Caulobacter vibrioides</name>
    <name type="common">Caulobacter crescentus</name>
    <dbReference type="NCBI Taxonomy" id="155892"/>
    <lineage>
        <taxon>Bacteria</taxon>
        <taxon>Pseudomonadati</taxon>
        <taxon>Pseudomonadota</taxon>
        <taxon>Alphaproteobacteria</taxon>
        <taxon>Caulobacterales</taxon>
        <taxon>Caulobacteraceae</taxon>
        <taxon>Caulobacter</taxon>
    </lineage>
</organism>
<name>A0A290MFY1_CAUVI</name>
<sequence length="178" mass="19274">MGQRRKTGDGARLPAISRRAVIGATAVPFAGSVRGLPAPGAVDIPAQCAAWVAVDMEISRLCNRWAELEALAAKQFDYFKLTDAEISALPMGAEMDAVDAECRRLGDVCEEALGPLAKLTPRTVQDATAMLAIAYRLLRLQEDEPWPFVKKAWTFLSKAHCPGCGELYAPKSLPVFTQ</sequence>
<accession>A0A290MFY1</accession>
<dbReference type="Proteomes" id="UP000217311">
    <property type="component" value="Chromosome"/>
</dbReference>
<dbReference type="RefSeq" id="WP_096050449.1">
    <property type="nucleotide sequence ID" value="NZ_CP023315.3"/>
</dbReference>
<evidence type="ECO:0000313" key="1">
    <source>
        <dbReference type="EMBL" id="ATC30982.1"/>
    </source>
</evidence>
<dbReference type="EMBL" id="CP023315">
    <property type="protein sequence ID" value="ATC30982.1"/>
    <property type="molecule type" value="Genomic_DNA"/>
</dbReference>
<proteinExistence type="predicted"/>